<evidence type="ECO:0000256" key="3">
    <source>
        <dbReference type="SAM" id="MobiDB-lite"/>
    </source>
</evidence>
<dbReference type="Gene3D" id="3.30.360.10">
    <property type="entry name" value="Dihydrodipicolinate Reductase, domain 2"/>
    <property type="match status" value="1"/>
</dbReference>
<dbReference type="InterPro" id="IPR055170">
    <property type="entry name" value="GFO_IDH_MocA-like_dom"/>
</dbReference>
<feature type="domain" description="GFO/IDH/MocA-like oxidoreductase" evidence="5">
    <location>
        <begin position="135"/>
        <end position="255"/>
    </location>
</feature>
<dbReference type="PANTHER" id="PTHR42840">
    <property type="entry name" value="NAD(P)-BINDING ROSSMANN-FOLD SUPERFAMILY PROTEIN-RELATED"/>
    <property type="match status" value="1"/>
</dbReference>
<comment type="caution">
    <text evidence="6">The sequence shown here is derived from an EMBL/GenBank/DDBJ whole genome shotgun (WGS) entry which is preliminary data.</text>
</comment>
<evidence type="ECO:0000256" key="1">
    <source>
        <dbReference type="ARBA" id="ARBA00010928"/>
    </source>
</evidence>
<dbReference type="Proteomes" id="UP001189429">
    <property type="component" value="Unassembled WGS sequence"/>
</dbReference>
<gene>
    <name evidence="6" type="ORF">PCOR1329_LOCUS51699</name>
</gene>
<evidence type="ECO:0000313" key="7">
    <source>
        <dbReference type="Proteomes" id="UP001189429"/>
    </source>
</evidence>
<sequence>MARTDGRVGVALIGLGRAGHFHMASIAAIPDQAQLRWVVDVDESRAEGIAKQESCRWASSLAPALADPGVHVVIIASTTDTHFQFIMQSLSADKSVLTEKPISHELKEVEEAVQLATSKSLPLYCGYQRRCDRNFRVLKKHVDDGSVGELKVIKCCSRDNPVPPMEYLRTSGGIFHDMLIHDFDMLNWLSGGQEPESVMSVGHAYNREIEKMGDIDTVAVILKYPSGLVAMVDTCRDATYGYDQRIEAFGSKGMLTAKNELTSTVELATSEGHLMPCAQWSFPQRYKEAYTTELKEFITMVHAGRNSDQHRLEQEAMLRHPSIVRITVAAELSWKLGRSVDLRDLEGLLAEKDEGERGVDAETWSTGGSNSDLGELPH</sequence>
<name>A0ABN9UY75_9DINO</name>
<organism evidence="6 7">
    <name type="scientific">Prorocentrum cordatum</name>
    <dbReference type="NCBI Taxonomy" id="2364126"/>
    <lineage>
        <taxon>Eukaryota</taxon>
        <taxon>Sar</taxon>
        <taxon>Alveolata</taxon>
        <taxon>Dinophyceae</taxon>
        <taxon>Prorocentrales</taxon>
        <taxon>Prorocentraceae</taxon>
        <taxon>Prorocentrum</taxon>
    </lineage>
</organism>
<proteinExistence type="inferred from homology"/>
<dbReference type="Pfam" id="PF22725">
    <property type="entry name" value="GFO_IDH_MocA_C3"/>
    <property type="match status" value="1"/>
</dbReference>
<feature type="compositionally biased region" description="Polar residues" evidence="3">
    <location>
        <begin position="363"/>
        <end position="372"/>
    </location>
</feature>
<feature type="domain" description="Gfo/Idh/MocA-like oxidoreductase N-terminal" evidence="4">
    <location>
        <begin position="9"/>
        <end position="126"/>
    </location>
</feature>
<dbReference type="Gene3D" id="3.40.50.720">
    <property type="entry name" value="NAD(P)-binding Rossmann-like Domain"/>
    <property type="match status" value="1"/>
</dbReference>
<evidence type="ECO:0008006" key="8">
    <source>
        <dbReference type="Google" id="ProtNLM"/>
    </source>
</evidence>
<evidence type="ECO:0000259" key="4">
    <source>
        <dbReference type="Pfam" id="PF01408"/>
    </source>
</evidence>
<comment type="similarity">
    <text evidence="1">Belongs to the Gfo/Idh/MocA family.</text>
</comment>
<feature type="region of interest" description="Disordered" evidence="3">
    <location>
        <begin position="353"/>
        <end position="378"/>
    </location>
</feature>
<accession>A0ABN9UY75</accession>
<dbReference type="Pfam" id="PF01408">
    <property type="entry name" value="GFO_IDH_MocA"/>
    <property type="match status" value="1"/>
</dbReference>
<evidence type="ECO:0000256" key="2">
    <source>
        <dbReference type="ARBA" id="ARBA00023002"/>
    </source>
</evidence>
<keyword evidence="2" id="KW-0560">Oxidoreductase</keyword>
<dbReference type="PANTHER" id="PTHR42840:SF3">
    <property type="entry name" value="BINDING ROSSMANN FOLD OXIDOREDUCTASE, PUTATIVE (AFU_ORTHOLOGUE AFUA_2G10240)-RELATED"/>
    <property type="match status" value="1"/>
</dbReference>
<reference evidence="6" key="1">
    <citation type="submission" date="2023-10" db="EMBL/GenBank/DDBJ databases">
        <authorList>
            <person name="Chen Y."/>
            <person name="Shah S."/>
            <person name="Dougan E. K."/>
            <person name="Thang M."/>
            <person name="Chan C."/>
        </authorList>
    </citation>
    <scope>NUCLEOTIDE SEQUENCE [LARGE SCALE GENOMIC DNA]</scope>
</reference>
<keyword evidence="7" id="KW-1185">Reference proteome</keyword>
<dbReference type="EMBL" id="CAUYUJ010016280">
    <property type="protein sequence ID" value="CAK0863595.1"/>
    <property type="molecule type" value="Genomic_DNA"/>
</dbReference>
<evidence type="ECO:0000259" key="5">
    <source>
        <dbReference type="Pfam" id="PF22725"/>
    </source>
</evidence>
<dbReference type="SUPFAM" id="SSF55347">
    <property type="entry name" value="Glyceraldehyde-3-phosphate dehydrogenase-like, C-terminal domain"/>
    <property type="match status" value="1"/>
</dbReference>
<dbReference type="SUPFAM" id="SSF51735">
    <property type="entry name" value="NAD(P)-binding Rossmann-fold domains"/>
    <property type="match status" value="1"/>
</dbReference>
<evidence type="ECO:0000313" key="6">
    <source>
        <dbReference type="EMBL" id="CAK0863595.1"/>
    </source>
</evidence>
<dbReference type="InterPro" id="IPR036291">
    <property type="entry name" value="NAD(P)-bd_dom_sf"/>
</dbReference>
<protein>
    <recommendedName>
        <fullName evidence="8">Inositol 2-dehydrogenase</fullName>
    </recommendedName>
</protein>
<dbReference type="InterPro" id="IPR000683">
    <property type="entry name" value="Gfo/Idh/MocA-like_OxRdtase_N"/>
</dbReference>